<dbReference type="PANTHER" id="PTHR30620">
    <property type="entry name" value="PERIPLASMIC BETA-GLUCOSIDASE-RELATED"/>
    <property type="match status" value="1"/>
</dbReference>
<feature type="domain" description="Glycoside hydrolase family 3 N-terminal" evidence="8">
    <location>
        <begin position="121"/>
        <end position="425"/>
    </location>
</feature>
<dbReference type="InterPro" id="IPR051915">
    <property type="entry name" value="Cellulose_Degrad_GH3"/>
</dbReference>
<protein>
    <recommendedName>
        <fullName evidence="3">beta-glucosidase</fullName>
        <ecNumber evidence="3">3.2.1.21</ecNumber>
    </recommendedName>
</protein>
<evidence type="ECO:0000256" key="4">
    <source>
        <dbReference type="ARBA" id="ARBA00022729"/>
    </source>
</evidence>
<evidence type="ECO:0000256" key="5">
    <source>
        <dbReference type="ARBA" id="ARBA00022801"/>
    </source>
</evidence>
<comment type="similarity">
    <text evidence="2">Belongs to the glycosyl hydrolase 3 family.</text>
</comment>
<dbReference type="SUPFAM" id="SSF52279">
    <property type="entry name" value="Beta-D-glucan exohydrolase, C-terminal domain"/>
    <property type="match status" value="1"/>
</dbReference>
<evidence type="ECO:0000256" key="2">
    <source>
        <dbReference type="ARBA" id="ARBA00005336"/>
    </source>
</evidence>
<sequence length="662" mass="74399">MSGTCKKNITYFLSFILSFQLFIVPQVNAQGEVKVVSRTKEILEIGGKRFRDLNNNGSLDPYENWELSDEERVEDLLTKLTIEEKVGLMTINEYPEIENDKLVMPNQFLDQHTRYFIFRGTQRADMIANLNNQLQEQAEASRLGIPVVVVSNPRNHPLTIPNIEEEGQFSHWPDTLGFAAMRDEELAKEFGEIASKEWIASGIRKMYGYSADVATDPLWARVQETFGENPELISSMIFNITKGFQGDILNENSVTMTTRHFPGGGARVKGRDSHFEEGKAIVYPTPGSLLKYHIPPFKAAIEADTTSIMPDYAYPSNESADQGLTWFSNNQQFEEKPFALNEQFIQNLLREELGFLGYVNSDTSAVIDRAWGAQDLPIEQRFAEAINSGVNIFSGVPNTEPILNALNQGLVDVEKINRSVTYILTEMMQLGLFENPYVDPDAALKIANDRESQEKADEAHRKSVVLLRNDDNLLPLNDEKINDVKLYVEMFPGGENDTNTQELKGKIRKYDNKIKIVDRLEDATHAFVWVKPWQDLFKNNPSLTIGPVTGIEQADRIVTIQQTVPTITAINMSNPWLINQIEPNAAAVISTFGVKTEALFDVIRGKFNPTGKLPFTIPASQEAVNNDIGDIPGYDEGPAYVYKDKNGNAYGFDFGISYGGNY</sequence>
<dbReference type="InterPro" id="IPR036881">
    <property type="entry name" value="Glyco_hydro_3_C_sf"/>
</dbReference>
<dbReference type="InterPro" id="IPR001764">
    <property type="entry name" value="Glyco_hydro_3_N"/>
</dbReference>
<feature type="chain" id="PRO_5039435235" description="beta-glucosidase" evidence="7">
    <location>
        <begin position="30"/>
        <end position="662"/>
    </location>
</feature>
<dbReference type="InterPro" id="IPR002772">
    <property type="entry name" value="Glyco_hydro_3_C"/>
</dbReference>
<evidence type="ECO:0000313" key="10">
    <source>
        <dbReference type="EMBL" id="RDW15439.1"/>
    </source>
</evidence>
<evidence type="ECO:0000259" key="8">
    <source>
        <dbReference type="Pfam" id="PF00933"/>
    </source>
</evidence>
<keyword evidence="11" id="KW-1185">Reference proteome</keyword>
<dbReference type="AlphaFoldDB" id="A0A3D8PJN1"/>
<proteinExistence type="inferred from homology"/>
<evidence type="ECO:0000256" key="6">
    <source>
        <dbReference type="ARBA" id="ARBA00023295"/>
    </source>
</evidence>
<keyword evidence="6" id="KW-0326">Glycosidase</keyword>
<dbReference type="PANTHER" id="PTHR30620:SF16">
    <property type="entry name" value="LYSOSOMAL BETA GLUCOSIDASE"/>
    <property type="match status" value="1"/>
</dbReference>
<dbReference type="Pfam" id="PF01915">
    <property type="entry name" value="Glyco_hydro_3_C"/>
    <property type="match status" value="1"/>
</dbReference>
<dbReference type="Gene3D" id="3.20.20.300">
    <property type="entry name" value="Glycoside hydrolase, family 3, N-terminal domain"/>
    <property type="match status" value="1"/>
</dbReference>
<feature type="domain" description="Glycoside hydrolase family 3 C-terminal" evidence="9">
    <location>
        <begin position="464"/>
        <end position="658"/>
    </location>
</feature>
<gene>
    <name evidence="10" type="ORF">CWR45_16780</name>
</gene>
<dbReference type="OrthoDB" id="9805821at2"/>
<reference evidence="11" key="1">
    <citation type="submission" date="2017-11" db="EMBL/GenBank/DDBJ databases">
        <authorList>
            <person name="Zhu W."/>
        </authorList>
    </citation>
    <scope>NUCLEOTIDE SEQUENCE [LARGE SCALE GENOMIC DNA]</scope>
    <source>
        <strain evidence="11">CAU 1051</strain>
    </source>
</reference>
<feature type="signal peptide" evidence="7">
    <location>
        <begin position="1"/>
        <end position="29"/>
    </location>
</feature>
<dbReference type="InterPro" id="IPR017853">
    <property type="entry name" value="GH"/>
</dbReference>
<accession>A0A3D8PJN1</accession>
<keyword evidence="5" id="KW-0378">Hydrolase</keyword>
<dbReference type="EC" id="3.2.1.21" evidence="3"/>
<comment type="catalytic activity">
    <reaction evidence="1">
        <text>Hydrolysis of terminal, non-reducing beta-D-glucosyl residues with release of beta-D-glucose.</text>
        <dbReference type="EC" id="3.2.1.21"/>
    </reaction>
</comment>
<dbReference type="PRINTS" id="PR00133">
    <property type="entry name" value="GLHYDRLASE3"/>
</dbReference>
<evidence type="ECO:0000313" key="11">
    <source>
        <dbReference type="Proteomes" id="UP000256520"/>
    </source>
</evidence>
<keyword evidence="4 7" id="KW-0732">Signal</keyword>
<dbReference type="SUPFAM" id="SSF51445">
    <property type="entry name" value="(Trans)glycosidases"/>
    <property type="match status" value="1"/>
</dbReference>
<dbReference type="GO" id="GO:0008422">
    <property type="term" value="F:beta-glucosidase activity"/>
    <property type="evidence" value="ECO:0007669"/>
    <property type="project" value="UniProtKB-EC"/>
</dbReference>
<evidence type="ECO:0000256" key="1">
    <source>
        <dbReference type="ARBA" id="ARBA00000448"/>
    </source>
</evidence>
<evidence type="ECO:0000256" key="7">
    <source>
        <dbReference type="SAM" id="SignalP"/>
    </source>
</evidence>
<evidence type="ECO:0000256" key="3">
    <source>
        <dbReference type="ARBA" id="ARBA00012744"/>
    </source>
</evidence>
<name>A0A3D8PJN1_9BACI</name>
<comment type="caution">
    <text evidence="10">The sequence shown here is derived from an EMBL/GenBank/DDBJ whole genome shotgun (WGS) entry which is preliminary data.</text>
</comment>
<dbReference type="GO" id="GO:0009251">
    <property type="term" value="P:glucan catabolic process"/>
    <property type="evidence" value="ECO:0007669"/>
    <property type="project" value="TreeGrafter"/>
</dbReference>
<dbReference type="Pfam" id="PF00933">
    <property type="entry name" value="Glyco_hydro_3"/>
    <property type="match status" value="1"/>
</dbReference>
<dbReference type="Gene3D" id="3.40.50.1700">
    <property type="entry name" value="Glycoside hydrolase family 3 C-terminal domain"/>
    <property type="match status" value="2"/>
</dbReference>
<dbReference type="EMBL" id="PIOD01000025">
    <property type="protein sequence ID" value="RDW15439.1"/>
    <property type="molecule type" value="Genomic_DNA"/>
</dbReference>
<evidence type="ECO:0000259" key="9">
    <source>
        <dbReference type="Pfam" id="PF01915"/>
    </source>
</evidence>
<dbReference type="InterPro" id="IPR036962">
    <property type="entry name" value="Glyco_hydro_3_N_sf"/>
</dbReference>
<dbReference type="Proteomes" id="UP000256520">
    <property type="component" value="Unassembled WGS sequence"/>
</dbReference>
<dbReference type="RefSeq" id="WP_115751002.1">
    <property type="nucleotide sequence ID" value="NZ_PIOD01000025.1"/>
</dbReference>
<organism evidence="10 11">
    <name type="scientific">Oceanobacillus chungangensis</name>
    <dbReference type="NCBI Taxonomy" id="1229152"/>
    <lineage>
        <taxon>Bacteria</taxon>
        <taxon>Bacillati</taxon>
        <taxon>Bacillota</taxon>
        <taxon>Bacilli</taxon>
        <taxon>Bacillales</taxon>
        <taxon>Bacillaceae</taxon>
        <taxon>Oceanobacillus</taxon>
    </lineage>
</organism>